<keyword evidence="7 10" id="KW-0119">Carbohydrate metabolism</keyword>
<dbReference type="Proteomes" id="UP000240621">
    <property type="component" value="Unassembled WGS sequence"/>
</dbReference>
<dbReference type="AlphaFoldDB" id="A0A2P8CG36"/>
<dbReference type="InterPro" id="IPR003385">
    <property type="entry name" value="Glyco_hydro_77"/>
</dbReference>
<organism evidence="12 13">
    <name type="scientific">Prolixibacter denitrificans</name>
    <dbReference type="NCBI Taxonomy" id="1541063"/>
    <lineage>
        <taxon>Bacteria</taxon>
        <taxon>Pseudomonadati</taxon>
        <taxon>Bacteroidota</taxon>
        <taxon>Bacteroidia</taxon>
        <taxon>Marinilabiliales</taxon>
        <taxon>Prolixibacteraceae</taxon>
        <taxon>Prolixibacter</taxon>
    </lineage>
</organism>
<evidence type="ECO:0000256" key="2">
    <source>
        <dbReference type="ARBA" id="ARBA00005684"/>
    </source>
</evidence>
<keyword evidence="6 10" id="KW-0808">Transferase</keyword>
<keyword evidence="14" id="KW-1185">Reference proteome</keyword>
<gene>
    <name evidence="11" type="primary">malQ</name>
    <name evidence="12" type="ORF">CLV93_103356</name>
    <name evidence="11" type="ORF">JCM18694_37250</name>
</gene>
<dbReference type="NCBIfam" id="TIGR00217">
    <property type="entry name" value="malQ"/>
    <property type="match status" value="1"/>
</dbReference>
<dbReference type="GO" id="GO:0005975">
    <property type="term" value="P:carbohydrate metabolic process"/>
    <property type="evidence" value="ECO:0007669"/>
    <property type="project" value="InterPro"/>
</dbReference>
<proteinExistence type="inferred from homology"/>
<dbReference type="GO" id="GO:0004134">
    <property type="term" value="F:4-alpha-glucanotransferase activity"/>
    <property type="evidence" value="ECO:0007669"/>
    <property type="project" value="UniProtKB-EC"/>
</dbReference>
<evidence type="ECO:0000256" key="8">
    <source>
        <dbReference type="ARBA" id="ARBA00031423"/>
    </source>
</evidence>
<dbReference type="NCBIfam" id="NF011080">
    <property type="entry name" value="PRK14508.1-3"/>
    <property type="match status" value="1"/>
</dbReference>
<dbReference type="EMBL" id="BLAU01000001">
    <property type="protein sequence ID" value="GET23479.1"/>
    <property type="molecule type" value="Genomic_DNA"/>
</dbReference>
<evidence type="ECO:0000313" key="14">
    <source>
        <dbReference type="Proteomes" id="UP000396862"/>
    </source>
</evidence>
<evidence type="ECO:0000256" key="10">
    <source>
        <dbReference type="RuleBase" id="RU361207"/>
    </source>
</evidence>
<reference evidence="11 14" key="2">
    <citation type="submission" date="2019-10" db="EMBL/GenBank/DDBJ databases">
        <title>Prolixibacter strains distinguished by the presence of nitrate reductase genes were adept at nitrate-dependent anaerobic corrosion of metallic iron and carbon steel.</title>
        <authorList>
            <person name="Iino T."/>
            <person name="Shono N."/>
            <person name="Ito K."/>
            <person name="Nakamura R."/>
            <person name="Sueoka K."/>
            <person name="Harayama S."/>
            <person name="Ohkuma M."/>
        </authorList>
    </citation>
    <scope>NUCLEOTIDE SEQUENCE [LARGE SCALE GENOMIC DNA]</scope>
    <source>
        <strain evidence="11 14">MIC1-1</strain>
    </source>
</reference>
<dbReference type="InterPro" id="IPR017853">
    <property type="entry name" value="GH"/>
</dbReference>
<dbReference type="PANTHER" id="PTHR32438">
    <property type="entry name" value="4-ALPHA-GLUCANOTRANSFERASE DPE1, CHLOROPLASTIC/AMYLOPLASTIC"/>
    <property type="match status" value="1"/>
</dbReference>
<evidence type="ECO:0000313" key="12">
    <source>
        <dbReference type="EMBL" id="PSK83938.1"/>
    </source>
</evidence>
<dbReference type="SUPFAM" id="SSF51445">
    <property type="entry name" value="(Trans)glycosidases"/>
    <property type="match status" value="1"/>
</dbReference>
<dbReference type="Gene3D" id="3.20.20.80">
    <property type="entry name" value="Glycosidases"/>
    <property type="match status" value="1"/>
</dbReference>
<dbReference type="Pfam" id="PF02446">
    <property type="entry name" value="Glyco_hydro_77"/>
    <property type="match status" value="1"/>
</dbReference>
<evidence type="ECO:0000256" key="7">
    <source>
        <dbReference type="ARBA" id="ARBA00023277"/>
    </source>
</evidence>
<keyword evidence="5 10" id="KW-0328">Glycosyltransferase</keyword>
<comment type="caution">
    <text evidence="12">The sequence shown here is derived from an EMBL/GenBank/DDBJ whole genome shotgun (WGS) entry which is preliminary data.</text>
</comment>
<evidence type="ECO:0000256" key="5">
    <source>
        <dbReference type="ARBA" id="ARBA00022676"/>
    </source>
</evidence>
<evidence type="ECO:0000256" key="3">
    <source>
        <dbReference type="ARBA" id="ARBA00012560"/>
    </source>
</evidence>
<evidence type="ECO:0000313" key="11">
    <source>
        <dbReference type="EMBL" id="GET23479.1"/>
    </source>
</evidence>
<evidence type="ECO:0000256" key="1">
    <source>
        <dbReference type="ARBA" id="ARBA00000439"/>
    </source>
</evidence>
<protein>
    <recommendedName>
        <fullName evidence="4 10">4-alpha-glucanotransferase</fullName>
        <ecNumber evidence="3 10">2.4.1.25</ecNumber>
    </recommendedName>
    <alternativeName>
        <fullName evidence="8 10">Amylomaltase</fullName>
    </alternativeName>
    <alternativeName>
        <fullName evidence="9 10">Disproportionating enzyme</fullName>
    </alternativeName>
</protein>
<name>A0A2P8CG36_9BACT</name>
<evidence type="ECO:0000256" key="4">
    <source>
        <dbReference type="ARBA" id="ARBA00020295"/>
    </source>
</evidence>
<evidence type="ECO:0000256" key="6">
    <source>
        <dbReference type="ARBA" id="ARBA00022679"/>
    </source>
</evidence>
<evidence type="ECO:0000256" key="9">
    <source>
        <dbReference type="ARBA" id="ARBA00031501"/>
    </source>
</evidence>
<comment type="similarity">
    <text evidence="2 10">Belongs to the disproportionating enzyme family.</text>
</comment>
<comment type="catalytic activity">
    <reaction evidence="1 10">
        <text>Transfers a segment of a (1-&gt;4)-alpha-D-glucan to a new position in an acceptor, which may be glucose or a (1-&gt;4)-alpha-D-glucan.</text>
        <dbReference type="EC" id="2.4.1.25"/>
    </reaction>
</comment>
<reference evidence="12 13" key="1">
    <citation type="submission" date="2018-03" db="EMBL/GenBank/DDBJ databases">
        <title>Genomic Encyclopedia of Archaeal and Bacterial Type Strains, Phase II (KMG-II): from individual species to whole genera.</title>
        <authorList>
            <person name="Goeker M."/>
        </authorList>
    </citation>
    <scope>NUCLEOTIDE SEQUENCE [LARGE SCALE GENOMIC DNA]</scope>
    <source>
        <strain evidence="12 13">DSM 27267</strain>
    </source>
</reference>
<dbReference type="EMBL" id="PYGC01000003">
    <property type="protein sequence ID" value="PSK83938.1"/>
    <property type="molecule type" value="Genomic_DNA"/>
</dbReference>
<accession>A0A2P8CG36</accession>
<dbReference type="EC" id="2.4.1.25" evidence="3 10"/>
<dbReference type="Proteomes" id="UP000396862">
    <property type="component" value="Unassembled WGS sequence"/>
</dbReference>
<dbReference type="PANTHER" id="PTHR32438:SF5">
    <property type="entry name" value="4-ALPHA-GLUCANOTRANSFERASE DPE1, CHLOROPLASTIC_AMYLOPLASTIC"/>
    <property type="match status" value="1"/>
</dbReference>
<evidence type="ECO:0000313" key="13">
    <source>
        <dbReference type="Proteomes" id="UP000240621"/>
    </source>
</evidence>
<sequence>MGSLGNSSRWFVDWLSEHGQKVWQILPLNPTGFNHSPYQCYSAFAGNPNLIDLDELVSTGYLESDDVITAPHFSTHRVDFTEAIEFREPLLRKAFIRFRETGGFGLQEYMQFWDEHAWWLDSYSFFYACHKNLKGKNWSYWEDALADRKEGALHFYYRRFREDVEYQRFVQFIFFQQWFALKQYANKKGIEILGDIPLYVSYDSADVWANQDLFMLDEKRKPVKVGGVPPDYFSETGQRWGNPLFKWDRLKERGFDWWLARIHFNLKMFDRVRIDHFRGLESFWAIPYGEKTAVKGEWLPAMGDELFHILRDQLGNLPIVAEDLGTITEEVHALRKKYGFPGMKVLQFAFDNDSENEYLPHNYETDFVVYTGTHDNNTTRGWWKSLTADERRKVIPYMPNPKEEKHWQLIRLALSSVAETAIIPFQDVLGLSDRARMNTPGTVEGNWNWRFSKRELHRSHGEKLLKLTRLYAR</sequence>